<evidence type="ECO:0000256" key="17">
    <source>
        <dbReference type="PIRSR" id="PIRSR000169-2"/>
    </source>
</evidence>
<evidence type="ECO:0000256" key="6">
    <source>
        <dbReference type="ARBA" id="ARBA00022475"/>
    </source>
</evidence>
<dbReference type="GO" id="GO:0046872">
    <property type="term" value="F:metal ion binding"/>
    <property type="evidence" value="ECO:0007669"/>
    <property type="project" value="UniProtKB-KW"/>
</dbReference>
<dbReference type="InterPro" id="IPR034804">
    <property type="entry name" value="SQR/QFR_C/D"/>
</dbReference>
<dbReference type="Gene3D" id="1.20.1300.10">
    <property type="entry name" value="Fumarate reductase/succinate dehydrogenase, transmembrane subunit"/>
    <property type="match status" value="1"/>
</dbReference>
<evidence type="ECO:0000256" key="5">
    <source>
        <dbReference type="ARBA" id="ARBA00022448"/>
    </source>
</evidence>
<comment type="caution">
    <text evidence="19">The sequence shown here is derived from an EMBL/GenBank/DDBJ whole genome shotgun (WGS) entry which is preliminary data.</text>
</comment>
<keyword evidence="11 17" id="KW-0479">Metal-binding</keyword>
<evidence type="ECO:0000256" key="8">
    <source>
        <dbReference type="ARBA" id="ARBA00022532"/>
    </source>
</evidence>
<dbReference type="GO" id="GO:0020037">
    <property type="term" value="F:heme binding"/>
    <property type="evidence" value="ECO:0007669"/>
    <property type="project" value="InterPro"/>
</dbReference>
<dbReference type="GO" id="GO:0017004">
    <property type="term" value="P:cytochrome complex assembly"/>
    <property type="evidence" value="ECO:0007669"/>
    <property type="project" value="TreeGrafter"/>
</dbReference>
<evidence type="ECO:0000256" key="14">
    <source>
        <dbReference type="ARBA" id="ARBA00023004"/>
    </source>
</evidence>
<feature type="transmembrane region" description="Helical" evidence="18">
    <location>
        <begin position="26"/>
        <end position="44"/>
    </location>
</feature>
<evidence type="ECO:0000313" key="20">
    <source>
        <dbReference type="Proteomes" id="UP000252884"/>
    </source>
</evidence>
<dbReference type="RefSeq" id="WP_114467051.1">
    <property type="nucleotide sequence ID" value="NZ_QPJK01000002.1"/>
</dbReference>
<keyword evidence="15 18" id="KW-0472">Membrane</keyword>
<evidence type="ECO:0000313" key="19">
    <source>
        <dbReference type="EMBL" id="RCW73891.1"/>
    </source>
</evidence>
<keyword evidence="10 18" id="KW-0812">Transmembrane</keyword>
<dbReference type="NCBIfam" id="TIGR02968">
    <property type="entry name" value="succ_dehyd_anc"/>
    <property type="match status" value="1"/>
</dbReference>
<comment type="function">
    <text evidence="1">Membrane-anchoring subunit of succinate dehydrogenase (SDH).</text>
</comment>
<evidence type="ECO:0000256" key="16">
    <source>
        <dbReference type="PIRSR" id="PIRSR000169-1"/>
    </source>
</evidence>
<feature type="binding site" evidence="16">
    <location>
        <position position="89"/>
    </location>
    <ligand>
        <name>a ubiquinone</name>
        <dbReference type="ChEBI" id="CHEBI:16389"/>
    </ligand>
</feature>
<dbReference type="OrthoDB" id="5612767at2"/>
<comment type="subcellular location">
    <subcellularLocation>
        <location evidence="2">Cell inner membrane</location>
        <topology evidence="2">Multi-pass membrane protein</topology>
    </subcellularLocation>
</comment>
<keyword evidence="20" id="KW-1185">Reference proteome</keyword>
<dbReference type="SUPFAM" id="SSF81343">
    <property type="entry name" value="Fumarate reductase respiratory complex transmembrane subunits"/>
    <property type="match status" value="1"/>
</dbReference>
<evidence type="ECO:0000256" key="9">
    <source>
        <dbReference type="ARBA" id="ARBA00022617"/>
    </source>
</evidence>
<keyword evidence="12" id="KW-0249">Electron transport</keyword>
<evidence type="ECO:0000256" key="4">
    <source>
        <dbReference type="ARBA" id="ARBA00019425"/>
    </source>
</evidence>
<dbReference type="UniPathway" id="UPA00223"/>
<dbReference type="AlphaFoldDB" id="A0A368Y0S3"/>
<name>A0A368Y0S3_9BURK</name>
<protein>
    <recommendedName>
        <fullName evidence="4">Succinate dehydrogenase hydrophobic membrane anchor subunit</fullName>
    </recommendedName>
</protein>
<proteinExistence type="predicted"/>
<dbReference type="GO" id="GO:0009055">
    <property type="term" value="F:electron transfer activity"/>
    <property type="evidence" value="ECO:0007669"/>
    <property type="project" value="TreeGrafter"/>
</dbReference>
<dbReference type="PANTHER" id="PTHR38689">
    <property type="entry name" value="SUCCINATE DEHYDROGENASE HYDROPHOBIC MEMBRANE ANCHOR SUBUNIT"/>
    <property type="match status" value="1"/>
</dbReference>
<keyword evidence="9 17" id="KW-0349">Heme</keyword>
<evidence type="ECO:0000256" key="2">
    <source>
        <dbReference type="ARBA" id="ARBA00004429"/>
    </source>
</evidence>
<evidence type="ECO:0000256" key="13">
    <source>
        <dbReference type="ARBA" id="ARBA00022989"/>
    </source>
</evidence>
<evidence type="ECO:0000256" key="10">
    <source>
        <dbReference type="ARBA" id="ARBA00022692"/>
    </source>
</evidence>
<comment type="cofactor">
    <cofactor evidence="17">
        <name>heme</name>
        <dbReference type="ChEBI" id="CHEBI:30413"/>
    </cofactor>
    <text evidence="17">The heme is bound between the two transmembrane subunits.</text>
</comment>
<accession>A0A368Y0S3</accession>
<dbReference type="InterPro" id="IPR000701">
    <property type="entry name" value="SuccDH_FuR_B_TM-su"/>
</dbReference>
<keyword evidence="13 18" id="KW-1133">Transmembrane helix</keyword>
<dbReference type="GO" id="GO:0005886">
    <property type="term" value="C:plasma membrane"/>
    <property type="evidence" value="ECO:0007669"/>
    <property type="project" value="UniProtKB-SubCell"/>
</dbReference>
<evidence type="ECO:0000256" key="11">
    <source>
        <dbReference type="ARBA" id="ARBA00022723"/>
    </source>
</evidence>
<keyword evidence="5" id="KW-0813">Transport</keyword>
<dbReference type="Pfam" id="PF01127">
    <property type="entry name" value="Sdh_cyt"/>
    <property type="match status" value="1"/>
</dbReference>
<evidence type="ECO:0000256" key="12">
    <source>
        <dbReference type="ARBA" id="ARBA00022982"/>
    </source>
</evidence>
<comment type="pathway">
    <text evidence="3">Carbohydrate metabolism; tricarboxylic acid cycle.</text>
</comment>
<feature type="transmembrane region" description="Helical" evidence="18">
    <location>
        <begin position="65"/>
        <end position="82"/>
    </location>
</feature>
<evidence type="ECO:0000256" key="3">
    <source>
        <dbReference type="ARBA" id="ARBA00005163"/>
    </source>
</evidence>
<dbReference type="EMBL" id="QPJK01000002">
    <property type="protein sequence ID" value="RCW73891.1"/>
    <property type="molecule type" value="Genomic_DNA"/>
</dbReference>
<evidence type="ECO:0000256" key="7">
    <source>
        <dbReference type="ARBA" id="ARBA00022519"/>
    </source>
</evidence>
<keyword evidence="7" id="KW-0997">Cell inner membrane</keyword>
<dbReference type="GO" id="GO:0006099">
    <property type="term" value="P:tricarboxylic acid cycle"/>
    <property type="evidence" value="ECO:0007669"/>
    <property type="project" value="UniProtKB-UniPathway"/>
</dbReference>
<organism evidence="19 20">
    <name type="scientific">Pseudorhodoferax soli</name>
    <dbReference type="NCBI Taxonomy" id="545864"/>
    <lineage>
        <taxon>Bacteria</taxon>
        <taxon>Pseudomonadati</taxon>
        <taxon>Pseudomonadota</taxon>
        <taxon>Betaproteobacteria</taxon>
        <taxon>Burkholderiales</taxon>
        <taxon>Comamonadaceae</taxon>
    </lineage>
</organism>
<dbReference type="PANTHER" id="PTHR38689:SF1">
    <property type="entry name" value="SUCCINATE DEHYDROGENASE HYDROPHOBIC MEMBRANE ANCHOR SUBUNIT"/>
    <property type="match status" value="1"/>
</dbReference>
<evidence type="ECO:0000256" key="15">
    <source>
        <dbReference type="ARBA" id="ARBA00023136"/>
    </source>
</evidence>
<gene>
    <name evidence="19" type="ORF">DES41_102208</name>
</gene>
<dbReference type="PIRSF" id="PIRSF000169">
    <property type="entry name" value="SDH_D"/>
    <property type="match status" value="1"/>
</dbReference>
<dbReference type="Proteomes" id="UP000252884">
    <property type="component" value="Unassembled WGS sequence"/>
</dbReference>
<evidence type="ECO:0000256" key="18">
    <source>
        <dbReference type="SAM" id="Phobius"/>
    </source>
</evidence>
<reference evidence="19 20" key="1">
    <citation type="submission" date="2018-07" db="EMBL/GenBank/DDBJ databases">
        <title>Genomic Encyclopedia of Type Strains, Phase IV (KMG-IV): sequencing the most valuable type-strain genomes for metagenomic binning, comparative biology and taxonomic classification.</title>
        <authorList>
            <person name="Goeker M."/>
        </authorList>
    </citation>
    <scope>NUCLEOTIDE SEQUENCE [LARGE SCALE GENOMIC DNA]</scope>
    <source>
        <strain evidence="19 20">DSM 21634</strain>
    </source>
</reference>
<evidence type="ECO:0000256" key="1">
    <source>
        <dbReference type="ARBA" id="ARBA00004050"/>
    </source>
</evidence>
<keyword evidence="14 17" id="KW-0408">Iron</keyword>
<dbReference type="CDD" id="cd03494">
    <property type="entry name" value="SQR_TypeC_SdhD"/>
    <property type="match status" value="1"/>
</dbReference>
<feature type="transmembrane region" description="Helical" evidence="18">
    <location>
        <begin position="94"/>
        <end position="120"/>
    </location>
</feature>
<sequence length="122" mass="13762">MAVNYGSKRIVVGAHYGLRDWLAQRVTGVLMALFTVIVLAQLLLTKGPVGYDLWAGIFAAQWMKVLTFSVIIALIYHVWVGIRDVLMDYITAAVWLRLALQIFTIVWLVGCAGWAIQVLWRL</sequence>
<dbReference type="InterPro" id="IPR014312">
    <property type="entry name" value="Succ_DH_anchor"/>
</dbReference>
<keyword evidence="8" id="KW-0816">Tricarboxylic acid cycle</keyword>
<keyword evidence="6" id="KW-1003">Cell membrane</keyword>
<feature type="binding site" description="axial binding residue" evidence="17">
    <location>
        <position position="77"/>
    </location>
    <ligand>
        <name>heme</name>
        <dbReference type="ChEBI" id="CHEBI:30413"/>
        <note>ligand shared with second transmembrane subunit</note>
    </ligand>
    <ligandPart>
        <name>Fe</name>
        <dbReference type="ChEBI" id="CHEBI:18248"/>
    </ligandPart>
</feature>